<dbReference type="EMBL" id="JBITLV010000001">
    <property type="protein sequence ID" value="MFI7586509.1"/>
    <property type="molecule type" value="Genomic_DNA"/>
</dbReference>
<gene>
    <name evidence="2" type="ORF">ACIB24_05485</name>
</gene>
<dbReference type="RefSeq" id="WP_398276276.1">
    <property type="nucleotide sequence ID" value="NZ_JBITLV010000001.1"/>
</dbReference>
<name>A0ABW8AJH6_9ACTN</name>
<proteinExistence type="predicted"/>
<organism evidence="2 3">
    <name type="scientific">Spongisporangium articulatum</name>
    <dbReference type="NCBI Taxonomy" id="3362603"/>
    <lineage>
        <taxon>Bacteria</taxon>
        <taxon>Bacillati</taxon>
        <taxon>Actinomycetota</taxon>
        <taxon>Actinomycetes</taxon>
        <taxon>Kineosporiales</taxon>
        <taxon>Kineosporiaceae</taxon>
        <taxon>Spongisporangium</taxon>
    </lineage>
</organism>
<protein>
    <recommendedName>
        <fullName evidence="4">Ig-like domain-containing protein</fullName>
    </recommendedName>
</protein>
<accession>A0ABW8AJH6</accession>
<dbReference type="InterPro" id="IPR006311">
    <property type="entry name" value="TAT_signal"/>
</dbReference>
<comment type="caution">
    <text evidence="2">The sequence shown here is derived from an EMBL/GenBank/DDBJ whole genome shotgun (WGS) entry which is preliminary data.</text>
</comment>
<reference evidence="2 3" key="1">
    <citation type="submission" date="2024-10" db="EMBL/GenBank/DDBJ databases">
        <title>The Natural Products Discovery Center: Release of the First 8490 Sequenced Strains for Exploring Actinobacteria Biosynthetic Diversity.</title>
        <authorList>
            <person name="Kalkreuter E."/>
            <person name="Kautsar S.A."/>
            <person name="Yang D."/>
            <person name="Bader C.D."/>
            <person name="Teijaro C.N."/>
            <person name="Fluegel L."/>
            <person name="Davis C.M."/>
            <person name="Simpson J.R."/>
            <person name="Lauterbach L."/>
            <person name="Steele A.D."/>
            <person name="Gui C."/>
            <person name="Meng S."/>
            <person name="Li G."/>
            <person name="Viehrig K."/>
            <person name="Ye F."/>
            <person name="Su P."/>
            <person name="Kiefer A.F."/>
            <person name="Nichols A."/>
            <person name="Cepeda A.J."/>
            <person name="Yan W."/>
            <person name="Fan B."/>
            <person name="Jiang Y."/>
            <person name="Adhikari A."/>
            <person name="Zheng C.-J."/>
            <person name="Schuster L."/>
            <person name="Cowan T.M."/>
            <person name="Smanski M.J."/>
            <person name="Chevrette M.G."/>
            <person name="De Carvalho L.P.S."/>
            <person name="Shen B."/>
        </authorList>
    </citation>
    <scope>NUCLEOTIDE SEQUENCE [LARGE SCALE GENOMIC DNA]</scope>
    <source>
        <strain evidence="2 3">NPDC049639</strain>
    </source>
</reference>
<sequence length="365" mass="36501">MRMRTLTLRAFVTGALIAAAVVVAPVPSAQAACTFSISSVAWSPATVDDTATDTSTTLTMKATAGFPYVTVQLDDLASNTHVFDPAYARLTPVTGQAGTYRGTVTVVPGATPGSYGLRGVTTANSQCFLATYSGSYSAAQLAAFPALSVTGAQDAQAPVIASLTAGTGTYDATRGGSIPVSVRVSDDLSGASAVTVGAYAPNANVTPYGTSVTLTRSSGTARDGVWSGSLPLPGGTQDTWTYSVSAIDRYGRGTQRSDLGGFSTFTTAPPPKPTGIKAVSLPAVNIGIGGSGPAVKVTWNQSTSGQPVAASWLVTPTGSCARSAVVVTEPTASFGRTGSMGLCTVSVVARNAAGSSTGVSATAVL</sequence>
<evidence type="ECO:0000256" key="1">
    <source>
        <dbReference type="SAM" id="SignalP"/>
    </source>
</evidence>
<feature type="chain" id="PRO_5047149493" description="Ig-like domain-containing protein" evidence="1">
    <location>
        <begin position="32"/>
        <end position="365"/>
    </location>
</feature>
<evidence type="ECO:0000313" key="2">
    <source>
        <dbReference type="EMBL" id="MFI7586509.1"/>
    </source>
</evidence>
<evidence type="ECO:0000313" key="3">
    <source>
        <dbReference type="Proteomes" id="UP001612915"/>
    </source>
</evidence>
<feature type="signal peptide" evidence="1">
    <location>
        <begin position="1"/>
        <end position="31"/>
    </location>
</feature>
<dbReference type="Proteomes" id="UP001612915">
    <property type="component" value="Unassembled WGS sequence"/>
</dbReference>
<keyword evidence="1" id="KW-0732">Signal</keyword>
<dbReference type="PROSITE" id="PS51318">
    <property type="entry name" value="TAT"/>
    <property type="match status" value="1"/>
</dbReference>
<evidence type="ECO:0008006" key="4">
    <source>
        <dbReference type="Google" id="ProtNLM"/>
    </source>
</evidence>
<keyword evidence="3" id="KW-1185">Reference proteome</keyword>